<dbReference type="PROSITE" id="PS50231">
    <property type="entry name" value="RICIN_B_LECTIN"/>
    <property type="match status" value="2"/>
</dbReference>
<evidence type="ECO:0000313" key="2">
    <source>
        <dbReference type="EMBL" id="KAJ7768077.1"/>
    </source>
</evidence>
<dbReference type="SMART" id="SM00458">
    <property type="entry name" value="RICIN"/>
    <property type="match status" value="1"/>
</dbReference>
<dbReference type="SUPFAM" id="SSF50370">
    <property type="entry name" value="Ricin B-like lectins"/>
    <property type="match status" value="1"/>
</dbReference>
<feature type="domain" description="Ricin B lectin" evidence="1">
    <location>
        <begin position="35"/>
        <end position="161"/>
    </location>
</feature>
<comment type="caution">
    <text evidence="2">The sequence shown here is derived from an EMBL/GenBank/DDBJ whole genome shotgun (WGS) entry which is preliminary data.</text>
</comment>
<sequence length="168" mass="17666">MQIWACTDGPNQQWTLETGPTITVPPPPPPSPTTNQYIHSTGNAAKCLTAASNTDGAAVEIEDCVSGGSASQSWTIPESEPTLQIFGDMCLDVTGGAAADGTPLQIWTCTEGDTNQFWSISESMIRWEASCLDLTDGSATDGNVMQIWVCTGGPNQEWTLTTGPAALV</sequence>
<accession>A0AAD7JMH1</accession>
<dbReference type="InterPro" id="IPR035992">
    <property type="entry name" value="Ricin_B-like_lectins"/>
</dbReference>
<organism evidence="2 3">
    <name type="scientific">Mycena maculata</name>
    <dbReference type="NCBI Taxonomy" id="230809"/>
    <lineage>
        <taxon>Eukaryota</taxon>
        <taxon>Fungi</taxon>
        <taxon>Dikarya</taxon>
        <taxon>Basidiomycota</taxon>
        <taxon>Agaricomycotina</taxon>
        <taxon>Agaricomycetes</taxon>
        <taxon>Agaricomycetidae</taxon>
        <taxon>Agaricales</taxon>
        <taxon>Marasmiineae</taxon>
        <taxon>Mycenaceae</taxon>
        <taxon>Mycena</taxon>
    </lineage>
</organism>
<protein>
    <submittedName>
        <fullName evidence="2">Ricin B lectin domain-containing protein</fullName>
    </submittedName>
</protein>
<dbReference type="Pfam" id="PF00652">
    <property type="entry name" value="Ricin_B_lectin"/>
    <property type="match status" value="1"/>
</dbReference>
<proteinExistence type="predicted"/>
<dbReference type="EMBL" id="JARJLG010000028">
    <property type="protein sequence ID" value="KAJ7768077.1"/>
    <property type="molecule type" value="Genomic_DNA"/>
</dbReference>
<name>A0AAD7JMH1_9AGAR</name>
<gene>
    <name evidence="2" type="ORF">DFH07DRAFT_736507</name>
</gene>
<dbReference type="AlphaFoldDB" id="A0AAD7JMH1"/>
<reference evidence="2" key="1">
    <citation type="submission" date="2023-03" db="EMBL/GenBank/DDBJ databases">
        <title>Massive genome expansion in bonnet fungi (Mycena s.s.) driven by repeated elements and novel gene families across ecological guilds.</title>
        <authorList>
            <consortium name="Lawrence Berkeley National Laboratory"/>
            <person name="Harder C.B."/>
            <person name="Miyauchi S."/>
            <person name="Viragh M."/>
            <person name="Kuo A."/>
            <person name="Thoen E."/>
            <person name="Andreopoulos B."/>
            <person name="Lu D."/>
            <person name="Skrede I."/>
            <person name="Drula E."/>
            <person name="Henrissat B."/>
            <person name="Morin E."/>
            <person name="Kohler A."/>
            <person name="Barry K."/>
            <person name="LaButti K."/>
            <person name="Morin E."/>
            <person name="Salamov A."/>
            <person name="Lipzen A."/>
            <person name="Mereny Z."/>
            <person name="Hegedus B."/>
            <person name="Baldrian P."/>
            <person name="Stursova M."/>
            <person name="Weitz H."/>
            <person name="Taylor A."/>
            <person name="Grigoriev I.V."/>
            <person name="Nagy L.G."/>
            <person name="Martin F."/>
            <person name="Kauserud H."/>
        </authorList>
    </citation>
    <scope>NUCLEOTIDE SEQUENCE</scope>
    <source>
        <strain evidence="2">CBHHK188m</strain>
    </source>
</reference>
<dbReference type="Gene3D" id="2.80.10.50">
    <property type="match status" value="3"/>
</dbReference>
<evidence type="ECO:0000313" key="3">
    <source>
        <dbReference type="Proteomes" id="UP001215280"/>
    </source>
</evidence>
<evidence type="ECO:0000259" key="1">
    <source>
        <dbReference type="SMART" id="SM00458"/>
    </source>
</evidence>
<dbReference type="Proteomes" id="UP001215280">
    <property type="component" value="Unassembled WGS sequence"/>
</dbReference>
<dbReference type="InterPro" id="IPR000772">
    <property type="entry name" value="Ricin_B_lectin"/>
</dbReference>
<keyword evidence="3" id="KW-1185">Reference proteome</keyword>